<evidence type="ECO:0000259" key="2">
    <source>
        <dbReference type="PROSITE" id="PS50181"/>
    </source>
</evidence>
<dbReference type="Gene3D" id="3.80.10.10">
    <property type="entry name" value="Ribonuclease Inhibitor"/>
    <property type="match status" value="1"/>
</dbReference>
<keyword evidence="4" id="KW-1185">Reference proteome</keyword>
<feature type="signal peptide" evidence="1">
    <location>
        <begin position="1"/>
        <end position="25"/>
    </location>
</feature>
<dbReference type="Gene3D" id="1.20.1280.50">
    <property type="match status" value="1"/>
</dbReference>
<dbReference type="CDD" id="cd22104">
    <property type="entry name" value="F-box_FBXO33"/>
    <property type="match status" value="1"/>
</dbReference>
<comment type="caution">
    <text evidence="3">The sequence shown here is derived from an EMBL/GenBank/DDBJ whole genome shotgun (WGS) entry which is preliminary data.</text>
</comment>
<dbReference type="SMART" id="SM00256">
    <property type="entry name" value="FBOX"/>
    <property type="match status" value="1"/>
</dbReference>
<evidence type="ECO:0000313" key="4">
    <source>
        <dbReference type="Proteomes" id="UP001142055"/>
    </source>
</evidence>
<feature type="domain" description="F-box" evidence="2">
    <location>
        <begin position="152"/>
        <end position="198"/>
    </location>
</feature>
<evidence type="ECO:0000256" key="1">
    <source>
        <dbReference type="SAM" id="SignalP"/>
    </source>
</evidence>
<accession>A0A9Q0MHD9</accession>
<dbReference type="PROSITE" id="PS50181">
    <property type="entry name" value="FBOX"/>
    <property type="match status" value="1"/>
</dbReference>
<dbReference type="EMBL" id="JAPWDV010000001">
    <property type="protein sequence ID" value="KAJ6224492.1"/>
    <property type="molecule type" value="Genomic_DNA"/>
</dbReference>
<protein>
    <recommendedName>
        <fullName evidence="2">F-box domain-containing protein</fullName>
    </recommendedName>
</protein>
<feature type="chain" id="PRO_5040217051" description="F-box domain-containing protein" evidence="1">
    <location>
        <begin position="26"/>
        <end position="691"/>
    </location>
</feature>
<sequence>MSSRLILHTMITITVTSLIVHQVTGSFVPKGRKCRLQEQQCDIMHPDKSCCPGTSCGVRMINNNLVNICLICNDIGSPCGGDKGSCCKGLRCQKITQMTSMCNPIDYSLDDNLSILKMQTFDYQFENQVSIITNKSRSCKEKKFKSTIIGQNHDWNNLPSVILCNIYSYLSTNDRLHASSTCGSWRNIIYHLSLWPRKDLRVNLCSHKFVISSSENEVNYQAKTGFSIFALQDSISCNNRPKIKGRSGLYQHNQYKQNYNQHLKNFVYRCTRFLSGITIFFDPNSSENVMDLIQILKHFSANEVATYEVNNDRSKVYANCRNLKTFILIPVRPLVQTTFSQKFVQLYYGLTEAIRFLLSKCQFLEHISFGNLHELVCSTNDFLKQLYLSGHEQSIRHLNIGSVKGDFHRFIPHHVSFTGFEQFKLLQHLSVDFCVLNTDVINMFCNLNSLELLTINVHPINRYHSGIKKEAWSKIVTILPKLSVTVNLLHIEANSLPIILQSILDTEISLKVFRAYYLEFKDKNALSLMHNMLDTLASKHFKTLESVVLVDHVAQPNRCININSPNPFVMFGWRCRNLRDLTIIGFELSDIDIVAIARLRGSSLRNFHFPSSCIQLTNLTCSDKDDFKDNSDTQISYVQSDFNMKAKFKSLIAEPLGRLWSPLSSYQLPEIFDYNYIPQLTYHRTLIELNI</sequence>
<dbReference type="PANTHER" id="PTHR20933">
    <property type="entry name" value="F-BOX ONLY PROTEIN 33"/>
    <property type="match status" value="1"/>
</dbReference>
<dbReference type="SUPFAM" id="SSF81383">
    <property type="entry name" value="F-box domain"/>
    <property type="match status" value="1"/>
</dbReference>
<reference evidence="3" key="1">
    <citation type="submission" date="2022-12" db="EMBL/GenBank/DDBJ databases">
        <title>Genome assemblies of Blomia tropicalis.</title>
        <authorList>
            <person name="Cui Y."/>
        </authorList>
    </citation>
    <scope>NUCLEOTIDE SEQUENCE</scope>
    <source>
        <tissue evidence="3">Adult mites</tissue>
    </source>
</reference>
<dbReference type="SUPFAM" id="SSF52047">
    <property type="entry name" value="RNI-like"/>
    <property type="match status" value="1"/>
</dbReference>
<dbReference type="InterPro" id="IPR036047">
    <property type="entry name" value="F-box-like_dom_sf"/>
</dbReference>
<proteinExistence type="predicted"/>
<organism evidence="3 4">
    <name type="scientific">Blomia tropicalis</name>
    <name type="common">Mite</name>
    <dbReference type="NCBI Taxonomy" id="40697"/>
    <lineage>
        <taxon>Eukaryota</taxon>
        <taxon>Metazoa</taxon>
        <taxon>Ecdysozoa</taxon>
        <taxon>Arthropoda</taxon>
        <taxon>Chelicerata</taxon>
        <taxon>Arachnida</taxon>
        <taxon>Acari</taxon>
        <taxon>Acariformes</taxon>
        <taxon>Sarcoptiformes</taxon>
        <taxon>Astigmata</taxon>
        <taxon>Glycyphagoidea</taxon>
        <taxon>Echimyopodidae</taxon>
        <taxon>Blomia</taxon>
    </lineage>
</organism>
<name>A0A9Q0MHD9_BLOTA</name>
<dbReference type="Pfam" id="PF12937">
    <property type="entry name" value="F-box-like"/>
    <property type="match status" value="1"/>
</dbReference>
<dbReference type="GO" id="GO:0031398">
    <property type="term" value="P:positive regulation of protein ubiquitination"/>
    <property type="evidence" value="ECO:0007669"/>
    <property type="project" value="TreeGrafter"/>
</dbReference>
<dbReference type="AlphaFoldDB" id="A0A9Q0MHD9"/>
<evidence type="ECO:0000313" key="3">
    <source>
        <dbReference type="EMBL" id="KAJ6224492.1"/>
    </source>
</evidence>
<keyword evidence="1" id="KW-0732">Signal</keyword>
<dbReference type="PANTHER" id="PTHR20933:SF3">
    <property type="entry name" value="F-BOX ONLY PROTEIN 33"/>
    <property type="match status" value="1"/>
</dbReference>
<dbReference type="InterPro" id="IPR001810">
    <property type="entry name" value="F-box_dom"/>
</dbReference>
<dbReference type="Proteomes" id="UP001142055">
    <property type="component" value="Chromosome 1"/>
</dbReference>
<gene>
    <name evidence="3" type="ORF">RDWZM_003037</name>
</gene>
<dbReference type="InterPro" id="IPR032675">
    <property type="entry name" value="LRR_dom_sf"/>
</dbReference>